<name>A0A6M6JSR3_9PSEU</name>
<dbReference type="Proteomes" id="UP000505377">
    <property type="component" value="Chromosome"/>
</dbReference>
<reference evidence="1 2" key="1">
    <citation type="submission" date="2020-05" db="EMBL/GenBank/DDBJ databases">
        <authorList>
            <person name="Mo P."/>
        </authorList>
    </citation>
    <scope>NUCLEOTIDE SEQUENCE [LARGE SCALE GENOMIC DNA]</scope>
    <source>
        <strain evidence="1 2">Gen01</strain>
    </source>
</reference>
<dbReference type="KEGG" id="pbro:HOP40_31045"/>
<protein>
    <submittedName>
        <fullName evidence="1">Uncharacterized protein</fullName>
    </submittedName>
</protein>
<keyword evidence="2" id="KW-1185">Reference proteome</keyword>
<accession>A0A6M6JSR3</accession>
<evidence type="ECO:0000313" key="2">
    <source>
        <dbReference type="Proteomes" id="UP000505377"/>
    </source>
</evidence>
<sequence>MEHSADHGPDLQTVVHTEERGRVVAIDSAYHVDGRNTGRDVVVSASYSGVLPARFVAEHRPRAAIGLDCGIGPDGAGIAGLWFYEALGIPAATADVAGVLLGDGVDVHRHGVVSRVNAPAQQCGVEPGTSVREAALLLLRGDPRPQAPGGITHRTVVETAPDGRQVVCADSIAFGTPADTGRTVLVTAGHTGRSAVPYLRDVRPWGFICSDGGRGRDDSGMAGLLVVEADGLAGATVDARTARMGDGLSTYHDGVISAANAAARARGVEIGMAAATAAHLLLVGGRPEDPA</sequence>
<dbReference type="AlphaFoldDB" id="A0A6M6JSR3"/>
<organism evidence="1 2">
    <name type="scientific">Pseudonocardia broussonetiae</name>
    <dbReference type="NCBI Taxonomy" id="2736640"/>
    <lineage>
        <taxon>Bacteria</taxon>
        <taxon>Bacillati</taxon>
        <taxon>Actinomycetota</taxon>
        <taxon>Actinomycetes</taxon>
        <taxon>Pseudonocardiales</taxon>
        <taxon>Pseudonocardiaceae</taxon>
        <taxon>Pseudonocardia</taxon>
    </lineage>
</organism>
<evidence type="ECO:0000313" key="1">
    <source>
        <dbReference type="EMBL" id="QJY49652.1"/>
    </source>
</evidence>
<dbReference type="EMBL" id="CP053564">
    <property type="protein sequence ID" value="QJY49652.1"/>
    <property type="molecule type" value="Genomic_DNA"/>
</dbReference>
<proteinExistence type="predicted"/>
<gene>
    <name evidence="1" type="ORF">HOP40_31045</name>
</gene>
<dbReference type="RefSeq" id="WP_172165944.1">
    <property type="nucleotide sequence ID" value="NZ_CP053564.1"/>
</dbReference>